<dbReference type="PROSITE" id="PS00061">
    <property type="entry name" value="ADH_SHORT"/>
    <property type="match status" value="1"/>
</dbReference>
<feature type="transmembrane region" description="Helical" evidence="4">
    <location>
        <begin position="300"/>
        <end position="317"/>
    </location>
</feature>
<evidence type="ECO:0000256" key="2">
    <source>
        <dbReference type="ARBA" id="ARBA00023002"/>
    </source>
</evidence>
<dbReference type="PRINTS" id="PR00081">
    <property type="entry name" value="GDHRDH"/>
</dbReference>
<dbReference type="InterPro" id="IPR036291">
    <property type="entry name" value="NAD(P)-bd_dom_sf"/>
</dbReference>
<gene>
    <name evidence="5" type="ORF">TUM18999_35460</name>
    <name evidence="6" type="ORF">TUM20286_45670</name>
</gene>
<evidence type="ECO:0000256" key="4">
    <source>
        <dbReference type="SAM" id="Phobius"/>
    </source>
</evidence>
<reference evidence="5 7" key="1">
    <citation type="submission" date="2020-05" db="EMBL/GenBank/DDBJ databases">
        <title>Characterization of novel class B3 metallo-beta-lactamase from novel Pseudomonas species.</title>
        <authorList>
            <person name="Yamada K."/>
            <person name="Aoki K."/>
            <person name="Ishii Y."/>
        </authorList>
    </citation>
    <scope>NUCLEOTIDE SEQUENCE [LARGE SCALE GENOMIC DNA]</scope>
    <source>
        <strain evidence="5 7">TUM18999</strain>
        <strain evidence="6 8">TUM20286</strain>
    </source>
</reference>
<dbReference type="InterPro" id="IPR002347">
    <property type="entry name" value="SDR_fam"/>
</dbReference>
<dbReference type="GO" id="GO:0016020">
    <property type="term" value="C:membrane"/>
    <property type="evidence" value="ECO:0007669"/>
    <property type="project" value="TreeGrafter"/>
</dbReference>
<dbReference type="EMBL" id="AP023189">
    <property type="protein sequence ID" value="BCG25355.1"/>
    <property type="molecule type" value="Genomic_DNA"/>
</dbReference>
<dbReference type="RefSeq" id="WP_228723458.1">
    <property type="nucleotide sequence ID" value="NZ_AP023189.1"/>
</dbReference>
<name>A0A6J4E7D4_9PSED</name>
<dbReference type="GO" id="GO:0016491">
    <property type="term" value="F:oxidoreductase activity"/>
    <property type="evidence" value="ECO:0007669"/>
    <property type="project" value="UniProtKB-KW"/>
</dbReference>
<dbReference type="PANTHER" id="PTHR44196">
    <property type="entry name" value="DEHYDROGENASE/REDUCTASE SDR FAMILY MEMBER 7B"/>
    <property type="match status" value="1"/>
</dbReference>
<dbReference type="InterPro" id="IPR020904">
    <property type="entry name" value="Sc_DH/Rdtase_CS"/>
</dbReference>
<keyword evidence="8" id="KW-1185">Reference proteome</keyword>
<dbReference type="AlphaFoldDB" id="A0A6J4E7D4"/>
<evidence type="ECO:0000313" key="8">
    <source>
        <dbReference type="Proteomes" id="UP001054892"/>
    </source>
</evidence>
<keyword evidence="4" id="KW-0472">Membrane</keyword>
<comment type="similarity">
    <text evidence="1 3">Belongs to the short-chain dehydrogenases/reductases (SDR) family.</text>
</comment>
<evidence type="ECO:0000256" key="1">
    <source>
        <dbReference type="ARBA" id="ARBA00006484"/>
    </source>
</evidence>
<dbReference type="Gene3D" id="3.40.50.720">
    <property type="entry name" value="NAD(P)-binding Rossmann-like Domain"/>
    <property type="match status" value="1"/>
</dbReference>
<dbReference type="PANTHER" id="PTHR44196:SF1">
    <property type="entry name" value="DEHYDROGENASE_REDUCTASE SDR FAMILY MEMBER 7B"/>
    <property type="match status" value="1"/>
</dbReference>
<protein>
    <submittedName>
        <fullName evidence="5">Short-chain dehydrogenase</fullName>
    </submittedName>
</protein>
<evidence type="ECO:0000313" key="6">
    <source>
        <dbReference type="EMBL" id="GJN54815.1"/>
    </source>
</evidence>
<dbReference type="KEGG" id="ptw:TUM18999_35460"/>
<dbReference type="SUPFAM" id="SSF51735">
    <property type="entry name" value="NAD(P)-binding Rossmann-fold domains"/>
    <property type="match status" value="1"/>
</dbReference>
<sequence length="323" mass="33882">MTNMQELKGKVVVLTGASSGIGRVAAYAFAARGARLVLAARDGAALEETAEQCRRLGGEARAVPTDVTQGEAVQALADTTVEHEGRIDVWINNAGVGSVGSFEETPLQAHEQVVQTDLLGYLRGAHAVLPQFKRQGSGVLINTLSVGSWVAQPYAASYSAAKFGLVGFTEALRGELADWPDIHVCNLYPAVIDTPGFRDGANYTGHRLSPPSPIYDPEQVAEAMLELACAPRPIRTVGAAAHWLRLAHFLTPGFTRLLGRGTARAIDRAPLAGLSSGNLFGPPSGRRQVHGGWASGGSQAGLAAAAAVAALGAYLLYRARQKP</sequence>
<organism evidence="5 7">
    <name type="scientific">Pseudomonas tohonis</name>
    <dbReference type="NCBI Taxonomy" id="2725477"/>
    <lineage>
        <taxon>Bacteria</taxon>
        <taxon>Pseudomonadati</taxon>
        <taxon>Pseudomonadota</taxon>
        <taxon>Gammaproteobacteria</taxon>
        <taxon>Pseudomonadales</taxon>
        <taxon>Pseudomonadaceae</taxon>
        <taxon>Pseudomonas</taxon>
    </lineage>
</organism>
<dbReference type="EMBL" id="BQKM01000013">
    <property type="protein sequence ID" value="GJN54815.1"/>
    <property type="molecule type" value="Genomic_DNA"/>
</dbReference>
<keyword evidence="2" id="KW-0560">Oxidoreductase</keyword>
<keyword evidence="4" id="KW-0812">Transmembrane</keyword>
<dbReference type="NCBIfam" id="NF004792">
    <property type="entry name" value="PRK06139.1"/>
    <property type="match status" value="1"/>
</dbReference>
<dbReference type="PRINTS" id="PR00080">
    <property type="entry name" value="SDRFAMILY"/>
</dbReference>
<proteinExistence type="inferred from homology"/>
<evidence type="ECO:0000313" key="7">
    <source>
        <dbReference type="Proteomes" id="UP000509383"/>
    </source>
</evidence>
<evidence type="ECO:0000256" key="3">
    <source>
        <dbReference type="RuleBase" id="RU000363"/>
    </source>
</evidence>
<keyword evidence="4" id="KW-1133">Transmembrane helix</keyword>
<evidence type="ECO:0000313" key="5">
    <source>
        <dbReference type="EMBL" id="BCG25355.1"/>
    </source>
</evidence>
<dbReference type="Proteomes" id="UP000509383">
    <property type="component" value="Chromosome"/>
</dbReference>
<accession>A0A6J4E7D4</accession>
<dbReference type="Pfam" id="PF00106">
    <property type="entry name" value="adh_short"/>
    <property type="match status" value="1"/>
</dbReference>
<dbReference type="Proteomes" id="UP001054892">
    <property type="component" value="Unassembled WGS sequence"/>
</dbReference>